<organism evidence="1 2">
    <name type="scientific">Qipengyuania atrilutea</name>
    <dbReference type="NCBI Taxonomy" id="2744473"/>
    <lineage>
        <taxon>Bacteria</taxon>
        <taxon>Pseudomonadati</taxon>
        <taxon>Pseudomonadota</taxon>
        <taxon>Alphaproteobacteria</taxon>
        <taxon>Sphingomonadales</taxon>
        <taxon>Erythrobacteraceae</taxon>
        <taxon>Qipengyuania</taxon>
    </lineage>
</organism>
<comment type="caution">
    <text evidence="1">The sequence shown here is derived from an EMBL/GenBank/DDBJ whole genome shotgun (WGS) entry which is preliminary data.</text>
</comment>
<dbReference type="RefSeq" id="WP_176267432.1">
    <property type="nucleotide sequence ID" value="NZ_JABWGV010000003.1"/>
</dbReference>
<evidence type="ECO:0000313" key="1">
    <source>
        <dbReference type="EMBL" id="NVD45103.1"/>
    </source>
</evidence>
<proteinExistence type="predicted"/>
<reference evidence="1 2" key="1">
    <citation type="submission" date="2020-06" db="EMBL/GenBank/DDBJ databases">
        <title>Altererythrobacter sp. HHU K3-1.</title>
        <authorList>
            <person name="Zhang D."/>
            <person name="Xue H."/>
        </authorList>
    </citation>
    <scope>NUCLEOTIDE SEQUENCE [LARGE SCALE GENOMIC DNA]</scope>
    <source>
        <strain evidence="1 2">HHU K3-1</strain>
    </source>
</reference>
<dbReference type="Gene3D" id="1.10.8.60">
    <property type="match status" value="1"/>
</dbReference>
<keyword evidence="2" id="KW-1185">Reference proteome</keyword>
<evidence type="ECO:0000313" key="2">
    <source>
        <dbReference type="Proteomes" id="UP000561438"/>
    </source>
</evidence>
<name>A0A850H5H7_9SPHN</name>
<dbReference type="Gene3D" id="3.40.50.300">
    <property type="entry name" value="P-loop containing nucleotide triphosphate hydrolases"/>
    <property type="match status" value="1"/>
</dbReference>
<dbReference type="EMBL" id="JABWGV010000003">
    <property type="protein sequence ID" value="NVD45103.1"/>
    <property type="molecule type" value="Genomic_DNA"/>
</dbReference>
<dbReference type="Proteomes" id="UP000561438">
    <property type="component" value="Unassembled WGS sequence"/>
</dbReference>
<dbReference type="InterPro" id="IPR027417">
    <property type="entry name" value="P-loop_NTPase"/>
</dbReference>
<dbReference type="SUPFAM" id="SSF52540">
    <property type="entry name" value="P-loop containing nucleoside triphosphate hydrolases"/>
    <property type="match status" value="1"/>
</dbReference>
<protein>
    <submittedName>
        <fullName evidence="1">TniB family NTP-binding protein</fullName>
    </submittedName>
</protein>
<accession>A0A850H5H7</accession>
<sequence length="307" mass="33051">MSAPLTPSERALLVGKAQAKFSAIRVDFPPQTSAMAILDELRIAALYRSPGAACGAAMIVAPHGAGKSEAVKGLDRILRGNAAEGQIPLLHVEIDTAGTTDSVPTSILQALGAPRPEAGSEKTRWPRALAEIERMGVELIVFDEFDRAARRPTMSAPIANIIRQKIMDAGVAPVAFVGSERANNVLAQVPQLRERITDSVDLSPMRWTFKGDQELFLAFVKDLDQAMVETGLVDCEAGLCEESIAYPLWQASDGSLRRICNIVQHAMSTALREDRSFVSRQDLMEAVDGYAISNGFGSHNPFHGGNA</sequence>
<dbReference type="Pfam" id="PF05621">
    <property type="entry name" value="TniB"/>
    <property type="match status" value="1"/>
</dbReference>
<gene>
    <name evidence="1" type="ORF">HUV48_08725</name>
</gene>
<dbReference type="AlphaFoldDB" id="A0A850H5H7"/>
<dbReference type="InterPro" id="IPR008868">
    <property type="entry name" value="TniB"/>
</dbReference>